<feature type="domain" description="Rax2-like C-terminal" evidence="3">
    <location>
        <begin position="874"/>
        <end position="1113"/>
    </location>
</feature>
<dbReference type="PANTHER" id="PTHR31778">
    <property type="entry name" value="BUD SITE SELECTION PROTEIN RAX2"/>
    <property type="match status" value="1"/>
</dbReference>
<dbReference type="GO" id="GO:0005935">
    <property type="term" value="C:cellular bud neck"/>
    <property type="evidence" value="ECO:0007669"/>
    <property type="project" value="TreeGrafter"/>
</dbReference>
<sequence length="1206" mass="133206">MMIRRYSDLVIVALLLIFDFVQGSQLSNIESRYNIIDYNVPELDLSGSRNNELVIFDDFESFDLYRYKGQQEFSKKAGNESDWLIYYSSNKYVRLAEIPRGTVIKNIVPWGEDSFILSGNGMFMGHMLENQLLFNLSSSEVTEMLDNPVSEVSTILPDGDTVYFGGQFSYSDGDREGNGVVQWNSQTRSSSLLPFYGFGKDSVVNNIVRLNDDSIVFLGKFSTIDNKELLVSAGLTGSSYSPRNISDIEVNAKTSLRYSTLSASGELNRSRLVCPSGANDAWLLEYSTTGELHVGLVNQITPSKIRIYNSRTADNQIKVFRILTAPSGSIMNLTYVDPATGDLLTCDAWCPLQSRAELTRLSANRSSHDVVRFVQNNKVLLKWTPEYQEFAFVNHVPTDELSFIALGSYGSNVGLYGLELYQNEYDTYINNTLNQPNCVDQGDSSSSRILDNSEWYQGLPGASYMATSFTSGNPSVAFNPVIPFPGIYTLNLVTPGCLDDNTCNNRGIVNVTVRAHNGTVLLTRWIYQNNEYLKYDPLLTGYFTATPTIIIEWVRLINPADFSIMTADRVSAIINSIDVTELGIGGLNGIFQYDKSVASTGGLPPFSRSNLNYYPLRNFPLEASLNGQLYNGSLYIGSASTTGVTKFAPRSNGWNEVIPERLDTNSPVRRVYPYSRGLAFVSDTEVLSLDSGSSLSPVATLPSYIQSFVNVTLDEGELLVVNNQAIYSTSAGTNDPTDAPYEMSLLSAGANDNSDTLLAGWITNLKYKNLNGSVAINSNQEITTTDLPWISNGTIYRGLYLTDSETAYAYYSDESGANSASGGIFIDKSGDREFISTENTVVNDMLYIGELSLLVLSTNSTSNQTAALRFVKLNSDASPETRKLGRNEHISSMLSFARNNTLLVGGSFSVDNCRDLCFYNFNENTWSQFLDGDIYGDIRQIKFVNETNIVIAGSVTTPTDSNVQLLEVDLVENNIIAHHKEPNHLPFESVVVVDSAGDSFIAHDGQRVWRYFDRQWISITPPSNGDFQITGLSQLPRKESSSSNRKRDTNDQLFFMQGNLNTADFGSVGGMYYDFQDWNPYYISVPRESTGNTRTIPKGQIFSNQDISSISNSDAALSDGSSGTIFPPGNSARGRFRGPMGKGYVVMLALGMAILTVALLTLIGVLLAYVYGDHDAYEPLKPRTDEAEMLKTVPPEKLMKFIGNGI</sequence>
<dbReference type="InterPro" id="IPR024982">
    <property type="entry name" value="Rax2-like_C"/>
</dbReference>
<evidence type="ECO:0000313" key="6">
    <source>
        <dbReference type="EMBL" id="AMD22909.1"/>
    </source>
</evidence>
<proteinExistence type="predicted"/>
<keyword evidence="2" id="KW-0732">Signal</keyword>
<feature type="domain" description="Rax2-like third" evidence="5">
    <location>
        <begin position="427"/>
        <end position="574"/>
    </location>
</feature>
<keyword evidence="1" id="KW-1133">Transmembrane helix</keyword>
<gene>
    <name evidence="6" type="ORF">AW171_hschr84972</name>
</gene>
<dbReference type="EMBL" id="CP014248">
    <property type="protein sequence ID" value="AMD22909.1"/>
    <property type="molecule type" value="Genomic_DNA"/>
</dbReference>
<evidence type="ECO:0000256" key="1">
    <source>
        <dbReference type="SAM" id="Phobius"/>
    </source>
</evidence>
<dbReference type="InterPro" id="IPR048265">
    <property type="entry name" value="Rax2-like_third"/>
</dbReference>
<dbReference type="InterPro" id="IPR048266">
    <property type="entry name" value="Rax2-like_second"/>
</dbReference>
<dbReference type="Pfam" id="PF12768">
    <property type="entry name" value="Rax2"/>
    <property type="match status" value="1"/>
</dbReference>
<keyword evidence="1" id="KW-0812">Transmembrane</keyword>
<dbReference type="Pfam" id="PF20843">
    <property type="entry name" value="Rax2_3"/>
    <property type="match status" value="1"/>
</dbReference>
<organism evidence="6 7">
    <name type="scientific">Eremothecium sinecaudum</name>
    <dbReference type="NCBI Taxonomy" id="45286"/>
    <lineage>
        <taxon>Eukaryota</taxon>
        <taxon>Fungi</taxon>
        <taxon>Dikarya</taxon>
        <taxon>Ascomycota</taxon>
        <taxon>Saccharomycotina</taxon>
        <taxon>Saccharomycetes</taxon>
        <taxon>Saccharomycetales</taxon>
        <taxon>Saccharomycetaceae</taxon>
        <taxon>Eremothecium</taxon>
    </lineage>
</organism>
<feature type="signal peptide" evidence="2">
    <location>
        <begin position="1"/>
        <end position="23"/>
    </location>
</feature>
<feature type="domain" description="Rax2-like second" evidence="4">
    <location>
        <begin position="254"/>
        <end position="415"/>
    </location>
</feature>
<dbReference type="GO" id="GO:0000282">
    <property type="term" value="P:cellular bud site selection"/>
    <property type="evidence" value="ECO:0007669"/>
    <property type="project" value="TreeGrafter"/>
</dbReference>
<feature type="chain" id="PRO_5007066990" evidence="2">
    <location>
        <begin position="24"/>
        <end position="1206"/>
    </location>
</feature>
<dbReference type="Proteomes" id="UP000243052">
    <property type="component" value="Chromosome viii"/>
</dbReference>
<evidence type="ECO:0000256" key="2">
    <source>
        <dbReference type="SAM" id="SignalP"/>
    </source>
</evidence>
<accession>A0A0X8HWR5</accession>
<reference evidence="6 7" key="1">
    <citation type="submission" date="2016-01" db="EMBL/GenBank/DDBJ databases">
        <title>Genome sequence of the yeast Holleya sinecauda.</title>
        <authorList>
            <person name="Dietrich F.S."/>
        </authorList>
    </citation>
    <scope>NUCLEOTIDE SEQUENCE [LARGE SCALE GENOMIC DNA]</scope>
    <source>
        <strain evidence="6 7">ATCC 58844</strain>
    </source>
</reference>
<keyword evidence="1" id="KW-0472">Membrane</keyword>
<dbReference type="AlphaFoldDB" id="A0A0X8HWR5"/>
<name>A0A0X8HWR5_9SACH</name>
<dbReference type="OrthoDB" id="2503993at2759"/>
<keyword evidence="7" id="KW-1185">Reference proteome</keyword>
<dbReference type="PANTHER" id="PTHR31778:SF2">
    <property type="entry name" value="BUD SITE SELECTION PROTEIN RAX2"/>
    <property type="match status" value="1"/>
</dbReference>
<dbReference type="STRING" id="45286.A0A0X8HWR5"/>
<dbReference type="GO" id="GO:0005621">
    <property type="term" value="C:cellular bud scar"/>
    <property type="evidence" value="ECO:0007669"/>
    <property type="project" value="TreeGrafter"/>
</dbReference>
<evidence type="ECO:0000259" key="4">
    <source>
        <dbReference type="Pfam" id="PF20842"/>
    </source>
</evidence>
<dbReference type="GO" id="GO:1902929">
    <property type="term" value="C:plasma membrane of growing cell tip"/>
    <property type="evidence" value="ECO:0007669"/>
    <property type="project" value="TreeGrafter"/>
</dbReference>
<dbReference type="Pfam" id="PF20842">
    <property type="entry name" value="Rax2_2"/>
    <property type="match status" value="1"/>
</dbReference>
<dbReference type="RefSeq" id="XP_017989905.1">
    <property type="nucleotide sequence ID" value="XM_018134416.1"/>
</dbReference>
<evidence type="ECO:0000259" key="5">
    <source>
        <dbReference type="Pfam" id="PF20843"/>
    </source>
</evidence>
<protein>
    <submittedName>
        <fullName evidence="6">HHR140Cp</fullName>
    </submittedName>
</protein>
<dbReference type="GeneID" id="28726278"/>
<feature type="transmembrane region" description="Helical" evidence="1">
    <location>
        <begin position="1144"/>
        <end position="1171"/>
    </location>
</feature>
<evidence type="ECO:0000313" key="7">
    <source>
        <dbReference type="Proteomes" id="UP000243052"/>
    </source>
</evidence>
<evidence type="ECO:0000259" key="3">
    <source>
        <dbReference type="Pfam" id="PF12768"/>
    </source>
</evidence>